<dbReference type="NCBIfam" id="TIGR03639">
    <property type="entry name" value="cas1_NMENI"/>
    <property type="match status" value="1"/>
</dbReference>
<evidence type="ECO:0000256" key="10">
    <source>
        <dbReference type="HAMAP-Rule" id="MF_01470"/>
    </source>
</evidence>
<gene>
    <name evidence="10 11" type="primary">cas1</name>
    <name evidence="11" type="ORF">EW093_08410</name>
</gene>
<dbReference type="AlphaFoldDB" id="A0A5C1QBG7"/>
<comment type="cofactor">
    <cofactor evidence="10">
        <name>Mg(2+)</name>
        <dbReference type="ChEBI" id="CHEBI:18420"/>
    </cofactor>
    <cofactor evidence="10">
        <name>Mn(2+)</name>
        <dbReference type="ChEBI" id="CHEBI:29035"/>
    </cofactor>
</comment>
<dbReference type="GO" id="GO:0046872">
    <property type="term" value="F:metal ion binding"/>
    <property type="evidence" value="ECO:0007669"/>
    <property type="project" value="UniProtKB-UniRule"/>
</dbReference>
<evidence type="ECO:0000256" key="7">
    <source>
        <dbReference type="ARBA" id="ARBA00023125"/>
    </source>
</evidence>
<evidence type="ECO:0000256" key="5">
    <source>
        <dbReference type="ARBA" id="ARBA00022842"/>
    </source>
</evidence>
<dbReference type="EC" id="3.1.-.-" evidence="10"/>
<evidence type="ECO:0000256" key="4">
    <source>
        <dbReference type="ARBA" id="ARBA00022801"/>
    </source>
</evidence>
<evidence type="ECO:0000313" key="11">
    <source>
        <dbReference type="EMBL" id="QEN04728.1"/>
    </source>
</evidence>
<keyword evidence="1 10" id="KW-0540">Nuclease</keyword>
<dbReference type="InterPro" id="IPR042206">
    <property type="entry name" value="CRISPR-assoc_Cas1_C"/>
</dbReference>
<evidence type="ECO:0000256" key="2">
    <source>
        <dbReference type="ARBA" id="ARBA00022723"/>
    </source>
</evidence>
<evidence type="ECO:0000313" key="12">
    <source>
        <dbReference type="Proteomes" id="UP000323824"/>
    </source>
</evidence>
<keyword evidence="4 10" id="KW-0378">Hydrolase</keyword>
<proteinExistence type="inferred from homology"/>
<dbReference type="GO" id="GO:0004520">
    <property type="term" value="F:DNA endonuclease activity"/>
    <property type="evidence" value="ECO:0007669"/>
    <property type="project" value="InterPro"/>
</dbReference>
<organism evidence="11 12">
    <name type="scientific">Thiospirochaeta perfilievii</name>
    <dbReference type="NCBI Taxonomy" id="252967"/>
    <lineage>
        <taxon>Bacteria</taxon>
        <taxon>Pseudomonadati</taxon>
        <taxon>Spirochaetota</taxon>
        <taxon>Spirochaetia</taxon>
        <taxon>Spirochaetales</taxon>
        <taxon>Spirochaetaceae</taxon>
        <taxon>Thiospirochaeta</taxon>
    </lineage>
</organism>
<dbReference type="OrthoDB" id="9803119at2"/>
<dbReference type="HAMAP" id="MF_01470">
    <property type="entry name" value="Cas1"/>
    <property type="match status" value="1"/>
</dbReference>
<dbReference type="GO" id="GO:0016787">
    <property type="term" value="F:hydrolase activity"/>
    <property type="evidence" value="ECO:0007669"/>
    <property type="project" value="UniProtKB-KW"/>
</dbReference>
<dbReference type="Proteomes" id="UP000323824">
    <property type="component" value="Chromosome"/>
</dbReference>
<name>A0A5C1QBG7_9SPIO</name>
<protein>
    <recommendedName>
        <fullName evidence="10">CRISPR-associated endonuclease Cas1</fullName>
        <ecNumber evidence="10">3.1.-.-</ecNumber>
    </recommendedName>
</protein>
<feature type="binding site" evidence="10">
    <location>
        <position position="217"/>
    </location>
    <ligand>
        <name>Mn(2+)</name>
        <dbReference type="ChEBI" id="CHEBI:29035"/>
    </ligand>
</feature>
<evidence type="ECO:0000256" key="8">
    <source>
        <dbReference type="ARBA" id="ARBA00023211"/>
    </source>
</evidence>
<comment type="subunit">
    <text evidence="9 10">Homodimer, forms a heterotetramer with a Cas2 homodimer.</text>
</comment>
<keyword evidence="3 10" id="KW-0255">Endonuclease</keyword>
<reference evidence="11 12" key="1">
    <citation type="submission" date="2019-02" db="EMBL/GenBank/DDBJ databases">
        <authorList>
            <person name="Fomenkov A."/>
            <person name="Dubinina G."/>
            <person name="Grabovich M."/>
            <person name="Vincze T."/>
            <person name="Roberts R.J."/>
        </authorList>
    </citation>
    <scope>NUCLEOTIDE SEQUENCE [LARGE SCALE GENOMIC DNA]</scope>
    <source>
        <strain evidence="11 12">P</strain>
    </source>
</reference>
<dbReference type="GO" id="GO:0003677">
    <property type="term" value="F:DNA binding"/>
    <property type="evidence" value="ECO:0007669"/>
    <property type="project" value="UniProtKB-KW"/>
</dbReference>
<comment type="function">
    <text evidence="10">CRISPR (clustered regularly interspaced short palindromic repeat), is an adaptive immune system that provides protection against mobile genetic elements (viruses, transposable elements and conjugative plasmids). CRISPR clusters contain spacers, sequences complementary to antecedent mobile elements, and target invading nucleic acids. CRISPR clusters are transcribed and processed into CRISPR RNA (crRNA). Acts as a dsDNA endonuclease. Involved in the integration of spacer DNA into the CRISPR cassette.</text>
</comment>
<sequence>MSFRTVLVTSKCKLSYKNEHLYVRSDDLKLIHLSEIEMLIIDSTQVVITTYLLCELVKHKIYIVFCDETHNPQSQLLSLYGSYNTSKKLNKQLNWDVTTKEFVWTSIVTEKIRKQSQLLKANSKEESSILEGYYKGTEQNDPTNREGHAAKVYFNALFGKSFTRDNCSSINKALDYGYSIILSCFNKEVVSNGYFTQLGIWHKSEFNQFNLSSDLMEPFRILIDEYVFRNQDREFNTSYKQDLINILNRTVNINKKEQYVTNAIKIYVKSIFDSLDKNSVNSIKFYETKF</sequence>
<evidence type="ECO:0000256" key="9">
    <source>
        <dbReference type="ARBA" id="ARBA00038592"/>
    </source>
</evidence>
<keyword evidence="12" id="KW-1185">Reference proteome</keyword>
<dbReference type="PANTHER" id="PTHR34353">
    <property type="entry name" value="CRISPR-ASSOCIATED ENDONUCLEASE CAS1 1"/>
    <property type="match status" value="1"/>
</dbReference>
<reference evidence="11 12" key="2">
    <citation type="submission" date="2019-09" db="EMBL/GenBank/DDBJ databases">
        <title>Complete Genome Sequence and Methylome Analysis of free living Spirochaetas.</title>
        <authorList>
            <person name="Leshcheva N."/>
            <person name="Mikheeva N."/>
        </authorList>
    </citation>
    <scope>NUCLEOTIDE SEQUENCE [LARGE SCALE GENOMIC DNA]</scope>
    <source>
        <strain evidence="11 12">P</strain>
    </source>
</reference>
<comment type="similarity">
    <text evidence="10">Belongs to the CRISPR-associated endonuclease Cas1 family.</text>
</comment>
<dbReference type="InterPro" id="IPR002729">
    <property type="entry name" value="CRISPR-assoc_Cas1"/>
</dbReference>
<dbReference type="PANTHER" id="PTHR34353:SF2">
    <property type="entry name" value="CRISPR-ASSOCIATED ENDONUCLEASE CAS1 1"/>
    <property type="match status" value="1"/>
</dbReference>
<dbReference type="InterPro" id="IPR042211">
    <property type="entry name" value="CRISPR-assoc_Cas1_N"/>
</dbReference>
<dbReference type="RefSeq" id="WP_149567971.1">
    <property type="nucleotide sequence ID" value="NZ_CP035807.1"/>
</dbReference>
<feature type="binding site" evidence="10">
    <location>
        <position position="146"/>
    </location>
    <ligand>
        <name>Mn(2+)</name>
        <dbReference type="ChEBI" id="CHEBI:29035"/>
    </ligand>
</feature>
<dbReference type="InterPro" id="IPR019855">
    <property type="entry name" value="CRISPR-assoc_Cas1_NMENI"/>
</dbReference>
<dbReference type="NCBIfam" id="TIGR00287">
    <property type="entry name" value="cas1"/>
    <property type="match status" value="1"/>
</dbReference>
<dbReference type="Pfam" id="PF01867">
    <property type="entry name" value="Cas_Cas1"/>
    <property type="match status" value="1"/>
</dbReference>
<dbReference type="KEGG" id="sper:EW093_08410"/>
<dbReference type="GO" id="GO:0043571">
    <property type="term" value="P:maintenance of CRISPR repeat elements"/>
    <property type="evidence" value="ECO:0007669"/>
    <property type="project" value="UniProtKB-UniRule"/>
</dbReference>
<dbReference type="GO" id="GO:0051607">
    <property type="term" value="P:defense response to virus"/>
    <property type="evidence" value="ECO:0007669"/>
    <property type="project" value="UniProtKB-UniRule"/>
</dbReference>
<accession>A0A5C1QBG7</accession>
<evidence type="ECO:0000256" key="3">
    <source>
        <dbReference type="ARBA" id="ARBA00022759"/>
    </source>
</evidence>
<dbReference type="InterPro" id="IPR050646">
    <property type="entry name" value="Cas1"/>
</dbReference>
<keyword evidence="5 10" id="KW-0460">Magnesium</keyword>
<keyword evidence="7 10" id="KW-0238">DNA-binding</keyword>
<keyword evidence="8 10" id="KW-0464">Manganese</keyword>
<keyword evidence="2 10" id="KW-0479">Metal-binding</keyword>
<keyword evidence="6 10" id="KW-0051">Antiviral defense</keyword>
<dbReference type="EMBL" id="CP035807">
    <property type="protein sequence ID" value="QEN04728.1"/>
    <property type="molecule type" value="Genomic_DNA"/>
</dbReference>
<dbReference type="Gene3D" id="1.20.120.920">
    <property type="entry name" value="CRISPR-associated endonuclease Cas1, C-terminal domain"/>
    <property type="match status" value="1"/>
</dbReference>
<evidence type="ECO:0000256" key="1">
    <source>
        <dbReference type="ARBA" id="ARBA00022722"/>
    </source>
</evidence>
<feature type="binding site" evidence="10">
    <location>
        <position position="202"/>
    </location>
    <ligand>
        <name>Mn(2+)</name>
        <dbReference type="ChEBI" id="CHEBI:29035"/>
    </ligand>
</feature>
<evidence type="ECO:0000256" key="6">
    <source>
        <dbReference type="ARBA" id="ARBA00023118"/>
    </source>
</evidence>
<dbReference type="Gene3D" id="3.100.10.20">
    <property type="entry name" value="CRISPR-associated endonuclease Cas1, N-terminal domain"/>
    <property type="match status" value="1"/>
</dbReference>